<keyword evidence="1" id="KW-1133">Transmembrane helix</keyword>
<organism evidence="2 3">
    <name type="scientific">Scomber scombrus</name>
    <name type="common">Atlantic mackerel</name>
    <name type="synonym">Scomber vernalis</name>
    <dbReference type="NCBI Taxonomy" id="13677"/>
    <lineage>
        <taxon>Eukaryota</taxon>
        <taxon>Metazoa</taxon>
        <taxon>Chordata</taxon>
        <taxon>Craniata</taxon>
        <taxon>Vertebrata</taxon>
        <taxon>Euteleostomi</taxon>
        <taxon>Actinopterygii</taxon>
        <taxon>Neopterygii</taxon>
        <taxon>Teleostei</taxon>
        <taxon>Neoteleostei</taxon>
        <taxon>Acanthomorphata</taxon>
        <taxon>Pelagiaria</taxon>
        <taxon>Scombriformes</taxon>
        <taxon>Scombridae</taxon>
        <taxon>Scomber</taxon>
    </lineage>
</organism>
<dbReference type="AlphaFoldDB" id="A0AAV1PCK0"/>
<keyword evidence="1" id="KW-0812">Transmembrane</keyword>
<keyword evidence="1" id="KW-0472">Membrane</keyword>
<proteinExistence type="predicted"/>
<sequence length="112" mass="12351">MNQALGDKSEEAQKHRKSSVYIIFLKCIFLIAHVQTGNIAMLVHNSTAQLWKPPKFDSSRCSLATHTAAGRMAEGSGKQGRGQLLMLDAPRSGSFHPFEQESISTQLCRFCA</sequence>
<dbReference type="EMBL" id="CAWUFR010000112">
    <property type="protein sequence ID" value="CAK6967981.1"/>
    <property type="molecule type" value="Genomic_DNA"/>
</dbReference>
<gene>
    <name evidence="2" type="ORF">FSCOSCO3_A032086</name>
</gene>
<keyword evidence="3" id="KW-1185">Reference proteome</keyword>
<evidence type="ECO:0000313" key="2">
    <source>
        <dbReference type="EMBL" id="CAK6967981.1"/>
    </source>
</evidence>
<reference evidence="2 3" key="1">
    <citation type="submission" date="2024-01" db="EMBL/GenBank/DDBJ databases">
        <authorList>
            <person name="Alioto T."/>
            <person name="Alioto T."/>
            <person name="Gomez Garrido J."/>
        </authorList>
    </citation>
    <scope>NUCLEOTIDE SEQUENCE [LARGE SCALE GENOMIC DNA]</scope>
</reference>
<protein>
    <submittedName>
        <fullName evidence="2">Uncharacterized protein</fullName>
    </submittedName>
</protein>
<evidence type="ECO:0000256" key="1">
    <source>
        <dbReference type="SAM" id="Phobius"/>
    </source>
</evidence>
<comment type="caution">
    <text evidence="2">The sequence shown here is derived from an EMBL/GenBank/DDBJ whole genome shotgun (WGS) entry which is preliminary data.</text>
</comment>
<name>A0AAV1PCK0_SCOSC</name>
<feature type="transmembrane region" description="Helical" evidence="1">
    <location>
        <begin position="20"/>
        <end position="43"/>
    </location>
</feature>
<dbReference type="Proteomes" id="UP001314229">
    <property type="component" value="Unassembled WGS sequence"/>
</dbReference>
<evidence type="ECO:0000313" key="3">
    <source>
        <dbReference type="Proteomes" id="UP001314229"/>
    </source>
</evidence>
<accession>A0AAV1PCK0</accession>